<organism evidence="2 3">
    <name type="scientific">Cavenderia fasciculata</name>
    <name type="common">Slime mold</name>
    <name type="synonym">Dictyostelium fasciculatum</name>
    <dbReference type="NCBI Taxonomy" id="261658"/>
    <lineage>
        <taxon>Eukaryota</taxon>
        <taxon>Amoebozoa</taxon>
        <taxon>Evosea</taxon>
        <taxon>Eumycetozoa</taxon>
        <taxon>Dictyostelia</taxon>
        <taxon>Acytosteliales</taxon>
        <taxon>Cavenderiaceae</taxon>
        <taxon>Cavenderia</taxon>
    </lineage>
</organism>
<feature type="region of interest" description="Disordered" evidence="1">
    <location>
        <begin position="185"/>
        <end position="245"/>
    </location>
</feature>
<sequence>MKAALEEYNQNQGGKGSHQHYANQAATMPPLKSPDYKMDPTNSANRRRGATIIGGTRPDYLNSGGGASDHGGDYVNDHPATREDESYTSLKMKYLTSLNITIATPQKDQQVSASAPIPIPIPFSKIDDSDDESDIDPHNDDGDDDTFYKGASVANIKGNGLVGMSLNHHHHDAGSFMVGTPLQSSTFAPPPVATNNNNGEPVRKDSRSKKLHKFIPPHELLGKETEDDTINHSLPGNNRRKVFGQ</sequence>
<evidence type="ECO:0000313" key="2">
    <source>
        <dbReference type="EMBL" id="EGG23488.1"/>
    </source>
</evidence>
<gene>
    <name evidence="2" type="ORF">DFA_05621</name>
</gene>
<dbReference type="OMA" id="HKFIPPH"/>
<dbReference type="EMBL" id="GL883008">
    <property type="protein sequence ID" value="EGG23488.1"/>
    <property type="molecule type" value="Genomic_DNA"/>
</dbReference>
<name>F4PLR6_CACFS</name>
<evidence type="ECO:0000256" key="1">
    <source>
        <dbReference type="SAM" id="MobiDB-lite"/>
    </source>
</evidence>
<proteinExistence type="predicted"/>
<protein>
    <submittedName>
        <fullName evidence="2">Uncharacterized protein</fullName>
    </submittedName>
</protein>
<feature type="compositionally biased region" description="Basic residues" evidence="1">
    <location>
        <begin position="206"/>
        <end position="215"/>
    </location>
</feature>
<dbReference type="GeneID" id="14875215"/>
<feature type="region of interest" description="Disordered" evidence="1">
    <location>
        <begin position="109"/>
        <end position="145"/>
    </location>
</feature>
<dbReference type="KEGG" id="dfa:DFA_05621"/>
<dbReference type="Proteomes" id="UP000007797">
    <property type="component" value="Unassembled WGS sequence"/>
</dbReference>
<reference evidence="3" key="1">
    <citation type="journal article" date="2011" name="Genome Res.">
        <title>Phylogeny-wide analysis of social amoeba genomes highlights ancient origins for complex intercellular communication.</title>
        <authorList>
            <person name="Heidel A.J."/>
            <person name="Lawal H.M."/>
            <person name="Felder M."/>
            <person name="Schilde C."/>
            <person name="Helps N.R."/>
            <person name="Tunggal B."/>
            <person name="Rivero F."/>
            <person name="John U."/>
            <person name="Schleicher M."/>
            <person name="Eichinger L."/>
            <person name="Platzer M."/>
            <person name="Noegel A.A."/>
            <person name="Schaap P."/>
            <person name="Gloeckner G."/>
        </authorList>
    </citation>
    <scope>NUCLEOTIDE SEQUENCE [LARGE SCALE GENOMIC DNA]</scope>
    <source>
        <strain evidence="3">SH3</strain>
    </source>
</reference>
<accession>F4PLR6</accession>
<keyword evidence="3" id="KW-1185">Reference proteome</keyword>
<dbReference type="OrthoDB" id="21422at2759"/>
<feature type="compositionally biased region" description="Polar residues" evidence="1">
    <location>
        <begin position="185"/>
        <end position="199"/>
    </location>
</feature>
<dbReference type="AlphaFoldDB" id="F4PLR6"/>
<evidence type="ECO:0000313" key="3">
    <source>
        <dbReference type="Proteomes" id="UP000007797"/>
    </source>
</evidence>
<dbReference type="RefSeq" id="XP_004361339.1">
    <property type="nucleotide sequence ID" value="XM_004361282.1"/>
</dbReference>
<feature type="region of interest" description="Disordered" evidence="1">
    <location>
        <begin position="1"/>
        <end position="68"/>
    </location>
</feature>